<keyword evidence="5" id="KW-0539">Nucleus</keyword>
<dbReference type="InterPro" id="IPR008906">
    <property type="entry name" value="HATC_C_dom"/>
</dbReference>
<dbReference type="SUPFAM" id="SSF53098">
    <property type="entry name" value="Ribonuclease H-like"/>
    <property type="match status" value="1"/>
</dbReference>
<accession>A0A9P0D2V5</accession>
<feature type="domain" description="HAT C-terminal dimerisation" evidence="6">
    <location>
        <begin position="124"/>
        <end position="200"/>
    </location>
</feature>
<evidence type="ECO:0000256" key="3">
    <source>
        <dbReference type="ARBA" id="ARBA00022771"/>
    </source>
</evidence>
<evidence type="ECO:0000256" key="2">
    <source>
        <dbReference type="ARBA" id="ARBA00022723"/>
    </source>
</evidence>
<dbReference type="InterPro" id="IPR012337">
    <property type="entry name" value="RNaseH-like_sf"/>
</dbReference>
<dbReference type="PANTHER" id="PTHR46481:SF10">
    <property type="entry name" value="ZINC FINGER BED DOMAIN-CONTAINING PROTEIN 39"/>
    <property type="match status" value="1"/>
</dbReference>
<evidence type="ECO:0000313" key="7">
    <source>
        <dbReference type="EMBL" id="CAH1110833.1"/>
    </source>
</evidence>
<dbReference type="AlphaFoldDB" id="A0A9P0D2V5"/>
<evidence type="ECO:0000313" key="8">
    <source>
        <dbReference type="Proteomes" id="UP001153636"/>
    </source>
</evidence>
<protein>
    <recommendedName>
        <fullName evidence="6">HAT C-terminal dimerisation domain-containing protein</fullName>
    </recommendedName>
</protein>
<keyword evidence="4" id="KW-0862">Zinc</keyword>
<dbReference type="InterPro" id="IPR052035">
    <property type="entry name" value="ZnF_BED_domain_contain"/>
</dbReference>
<proteinExistence type="predicted"/>
<evidence type="ECO:0000256" key="1">
    <source>
        <dbReference type="ARBA" id="ARBA00004123"/>
    </source>
</evidence>
<dbReference type="GO" id="GO:0008270">
    <property type="term" value="F:zinc ion binding"/>
    <property type="evidence" value="ECO:0007669"/>
    <property type="project" value="UniProtKB-KW"/>
</dbReference>
<organism evidence="7 8">
    <name type="scientific">Psylliodes chrysocephalus</name>
    <dbReference type="NCBI Taxonomy" id="3402493"/>
    <lineage>
        <taxon>Eukaryota</taxon>
        <taxon>Metazoa</taxon>
        <taxon>Ecdysozoa</taxon>
        <taxon>Arthropoda</taxon>
        <taxon>Hexapoda</taxon>
        <taxon>Insecta</taxon>
        <taxon>Pterygota</taxon>
        <taxon>Neoptera</taxon>
        <taxon>Endopterygota</taxon>
        <taxon>Coleoptera</taxon>
        <taxon>Polyphaga</taxon>
        <taxon>Cucujiformia</taxon>
        <taxon>Chrysomeloidea</taxon>
        <taxon>Chrysomelidae</taxon>
        <taxon>Galerucinae</taxon>
        <taxon>Alticini</taxon>
        <taxon>Psylliodes</taxon>
    </lineage>
</organism>
<dbReference type="GO" id="GO:0046983">
    <property type="term" value="F:protein dimerization activity"/>
    <property type="evidence" value="ECO:0007669"/>
    <property type="project" value="InterPro"/>
</dbReference>
<dbReference type="EMBL" id="OV651817">
    <property type="protein sequence ID" value="CAH1110833.1"/>
    <property type="molecule type" value="Genomic_DNA"/>
</dbReference>
<name>A0A9P0D2V5_9CUCU</name>
<dbReference type="Pfam" id="PF05699">
    <property type="entry name" value="Dimer_Tnp_hAT"/>
    <property type="match status" value="1"/>
</dbReference>
<gene>
    <name evidence="7" type="ORF">PSYICH_LOCUS11721</name>
</gene>
<evidence type="ECO:0000259" key="6">
    <source>
        <dbReference type="Pfam" id="PF05699"/>
    </source>
</evidence>
<keyword evidence="2" id="KW-0479">Metal-binding</keyword>
<evidence type="ECO:0000256" key="4">
    <source>
        <dbReference type="ARBA" id="ARBA00022833"/>
    </source>
</evidence>
<dbReference type="GO" id="GO:0005634">
    <property type="term" value="C:nucleus"/>
    <property type="evidence" value="ECO:0007669"/>
    <property type="project" value="UniProtKB-SubCell"/>
</dbReference>
<comment type="subcellular location">
    <subcellularLocation>
        <location evidence="1">Nucleus</location>
    </subcellularLocation>
</comment>
<keyword evidence="3" id="KW-0863">Zinc-finger</keyword>
<evidence type="ECO:0000256" key="5">
    <source>
        <dbReference type="ARBA" id="ARBA00023242"/>
    </source>
</evidence>
<keyword evidence="8" id="KW-1185">Reference proteome</keyword>
<reference evidence="7" key="1">
    <citation type="submission" date="2022-01" db="EMBL/GenBank/DDBJ databases">
        <authorList>
            <person name="King R."/>
        </authorList>
    </citation>
    <scope>NUCLEOTIDE SEQUENCE</scope>
</reference>
<sequence length="210" mass="24038">MQKIVVSNKLSQMFKTELEKQIEKRLIPLEKNTLLAASTMVDPRFKKLHFCSPINAANAIAHLKKEILQELKLEDQRTVNLDNDLLTASDENVVNDIWQIHDEAVATARKSIESGNSGTNFPTELKLYLDQPLINRKIDPIQYWRENESAFPATSKVAFKYLTILGAFVPSERLVSLLNLICTDHRSRLTPSHTNQLVFLGSLDEEYWNM</sequence>
<dbReference type="PANTHER" id="PTHR46481">
    <property type="entry name" value="ZINC FINGER BED DOMAIN-CONTAINING PROTEIN 4"/>
    <property type="match status" value="1"/>
</dbReference>
<dbReference type="OrthoDB" id="6620210at2759"/>
<dbReference type="Proteomes" id="UP001153636">
    <property type="component" value="Chromosome 5"/>
</dbReference>